<evidence type="ECO:0000313" key="2">
    <source>
        <dbReference type="EMBL" id="MCY9696347.1"/>
    </source>
</evidence>
<organism evidence="2 3">
    <name type="scientific">Paenibacillus alginolyticus</name>
    <dbReference type="NCBI Taxonomy" id="59839"/>
    <lineage>
        <taxon>Bacteria</taxon>
        <taxon>Bacillati</taxon>
        <taxon>Bacillota</taxon>
        <taxon>Bacilli</taxon>
        <taxon>Bacillales</taxon>
        <taxon>Paenibacillaceae</taxon>
        <taxon>Paenibacillus</taxon>
    </lineage>
</organism>
<name>A0ABT4GJG6_9BACL</name>
<protein>
    <submittedName>
        <fullName evidence="2">SigmaY antisigma factor component</fullName>
    </submittedName>
</protein>
<accession>A0ABT4GJG6</accession>
<proteinExistence type="predicted"/>
<keyword evidence="3" id="KW-1185">Reference proteome</keyword>
<sequence>MNDPKWDKLPLWAWIGLSLLLLAQSTWLFLDARKRNAKYPWFWGIWGLIQAPAPSIVYLFAVRKIHRIWSRKK</sequence>
<dbReference type="EMBL" id="JAMDMX010000092">
    <property type="protein sequence ID" value="MCY9696347.1"/>
    <property type="molecule type" value="Genomic_DNA"/>
</dbReference>
<dbReference type="Proteomes" id="UP001527099">
    <property type="component" value="Unassembled WGS sequence"/>
</dbReference>
<evidence type="ECO:0000256" key="1">
    <source>
        <dbReference type="SAM" id="Phobius"/>
    </source>
</evidence>
<reference evidence="2 3" key="1">
    <citation type="submission" date="2022-05" db="EMBL/GenBank/DDBJ databases">
        <title>Genome Sequencing of Bee-Associated Microbes.</title>
        <authorList>
            <person name="Dunlap C."/>
        </authorList>
    </citation>
    <scope>NUCLEOTIDE SEQUENCE [LARGE SCALE GENOMIC DNA]</scope>
    <source>
        <strain evidence="2 3">NRRL B-14421</strain>
    </source>
</reference>
<evidence type="ECO:0000313" key="3">
    <source>
        <dbReference type="Proteomes" id="UP001527099"/>
    </source>
</evidence>
<dbReference type="RefSeq" id="WP_173184884.1">
    <property type="nucleotide sequence ID" value="NZ_JAMDMX010000092.1"/>
</dbReference>
<comment type="caution">
    <text evidence="2">The sequence shown here is derived from an EMBL/GenBank/DDBJ whole genome shotgun (WGS) entry which is preliminary data.</text>
</comment>
<feature type="transmembrane region" description="Helical" evidence="1">
    <location>
        <begin position="12"/>
        <end position="30"/>
    </location>
</feature>
<gene>
    <name evidence="2" type="ORF">M5X19_26100</name>
</gene>
<keyword evidence="1" id="KW-1133">Transmembrane helix</keyword>
<keyword evidence="1" id="KW-0812">Transmembrane</keyword>
<keyword evidence="1" id="KW-0472">Membrane</keyword>
<feature type="transmembrane region" description="Helical" evidence="1">
    <location>
        <begin position="42"/>
        <end position="62"/>
    </location>
</feature>